<organism evidence="1 2">
    <name type="scientific">Dermatophagoides pteronyssinus</name>
    <name type="common">European house dust mite</name>
    <dbReference type="NCBI Taxonomy" id="6956"/>
    <lineage>
        <taxon>Eukaryota</taxon>
        <taxon>Metazoa</taxon>
        <taxon>Ecdysozoa</taxon>
        <taxon>Arthropoda</taxon>
        <taxon>Chelicerata</taxon>
        <taxon>Arachnida</taxon>
        <taxon>Acari</taxon>
        <taxon>Acariformes</taxon>
        <taxon>Sarcoptiformes</taxon>
        <taxon>Astigmata</taxon>
        <taxon>Psoroptidia</taxon>
        <taxon>Analgoidea</taxon>
        <taxon>Pyroglyphidae</taxon>
        <taxon>Dermatophagoidinae</taxon>
        <taxon>Dermatophagoides</taxon>
    </lineage>
</organism>
<sequence>MEQQEHQRNNNLIDRVNRLIVKHSLAVPRLVSSRFISYQFWATIFTKLFHIRCDLSVRTNRERIEMIRSCLNTIESLSGISLNHIKPIRLLNYDMDTISNMLEIIETWSEHMNDNFENFVDDSEWIDGQSSSNNNSPTNLNIQSYQSEPIINRRIYQTTNDSKANNLADTLYKALKNRIIALEIEKKIKSYLGDVNSISRKQRNNDDKLIRASRQSIVRTRTIQPMATFDFNFTREEKQSPILSVDLERCYPEISIEMLKKIQHLEQNLLILERNIKPGHLNRARMNQVLSYVSEKQRRRFEMMNNLVDDDDDDNGGGGGVKKRFLMTQMISRNGLRSQRASLSEEIRKFSRSSMAAYLNARSYLERILVEEFRKVDANQRDNLNEIRRYLRDNPDNMELDKVRTMFEMIENLL</sequence>
<dbReference type="AlphaFoldDB" id="A0A6P6Y7V9"/>
<proteinExistence type="predicted"/>
<gene>
    <name evidence="2" type="primary">LOC113795107</name>
</gene>
<dbReference type="InParanoid" id="A0A6P6Y7V9"/>
<dbReference type="KEGG" id="dpte:113795107"/>
<dbReference type="RefSeq" id="XP_027201096.1">
    <property type="nucleotide sequence ID" value="XM_027345295.1"/>
</dbReference>
<dbReference type="Proteomes" id="UP000515146">
    <property type="component" value="Unplaced"/>
</dbReference>
<dbReference type="OMA" id="WHENLAM"/>
<reference evidence="2" key="1">
    <citation type="submission" date="2025-08" db="UniProtKB">
        <authorList>
            <consortium name="RefSeq"/>
        </authorList>
    </citation>
    <scope>IDENTIFICATION</scope>
    <source>
        <strain evidence="2">Airmid</strain>
    </source>
</reference>
<accession>A0A6P6Y7V9</accession>
<protein>
    <submittedName>
        <fullName evidence="2">Uncharacterized protein LOC113795107</fullName>
    </submittedName>
</protein>
<evidence type="ECO:0000313" key="2">
    <source>
        <dbReference type="RefSeq" id="XP_027201096.1"/>
    </source>
</evidence>
<dbReference type="OrthoDB" id="6504327at2759"/>
<evidence type="ECO:0000313" key="1">
    <source>
        <dbReference type="Proteomes" id="UP000515146"/>
    </source>
</evidence>
<name>A0A6P6Y7V9_DERPT</name>
<keyword evidence="1" id="KW-1185">Reference proteome</keyword>